<dbReference type="RefSeq" id="XP_056478000.1">
    <property type="nucleotide sequence ID" value="XM_056615028.1"/>
</dbReference>
<name>A0A9W9KKC7_9EURO</name>
<comment type="subcellular location">
    <subcellularLocation>
        <location evidence="1">Membrane</location>
        <topology evidence="1">Single-pass membrane protein</topology>
    </subcellularLocation>
</comment>
<feature type="compositionally biased region" description="Gly residues" evidence="5">
    <location>
        <begin position="351"/>
        <end position="360"/>
    </location>
</feature>
<keyword evidence="3 6" id="KW-1133">Transmembrane helix</keyword>
<dbReference type="Proteomes" id="UP001149074">
    <property type="component" value="Unassembled WGS sequence"/>
</dbReference>
<feature type="region of interest" description="Disordered" evidence="5">
    <location>
        <begin position="239"/>
        <end position="268"/>
    </location>
</feature>
<feature type="region of interest" description="Disordered" evidence="5">
    <location>
        <begin position="307"/>
        <end position="371"/>
    </location>
</feature>
<dbReference type="AlphaFoldDB" id="A0A9W9KKC7"/>
<accession>A0A9W9KKC7</accession>
<proteinExistence type="predicted"/>
<keyword evidence="2 6" id="KW-0812">Transmembrane</keyword>
<gene>
    <name evidence="7" type="ORF">N7532_002534</name>
</gene>
<dbReference type="OrthoDB" id="5429716at2759"/>
<dbReference type="EMBL" id="JAPQKI010000003">
    <property type="protein sequence ID" value="KAJ5109889.1"/>
    <property type="molecule type" value="Genomic_DNA"/>
</dbReference>
<evidence type="ECO:0000256" key="2">
    <source>
        <dbReference type="ARBA" id="ARBA00022692"/>
    </source>
</evidence>
<comment type="caution">
    <text evidence="7">The sequence shown here is derived from an EMBL/GenBank/DDBJ whole genome shotgun (WGS) entry which is preliminary data.</text>
</comment>
<dbReference type="GO" id="GO:0016020">
    <property type="term" value="C:membrane"/>
    <property type="evidence" value="ECO:0007669"/>
    <property type="project" value="UniProtKB-SubCell"/>
</dbReference>
<evidence type="ECO:0000256" key="1">
    <source>
        <dbReference type="ARBA" id="ARBA00004167"/>
    </source>
</evidence>
<evidence type="ECO:0000313" key="8">
    <source>
        <dbReference type="Proteomes" id="UP001149074"/>
    </source>
</evidence>
<keyword evidence="4 6" id="KW-0472">Membrane</keyword>
<dbReference type="PANTHER" id="PTHR15549">
    <property type="entry name" value="PAIRED IMMUNOGLOBULIN-LIKE TYPE 2 RECEPTOR"/>
    <property type="match status" value="1"/>
</dbReference>
<reference evidence="7" key="1">
    <citation type="submission" date="2022-11" db="EMBL/GenBank/DDBJ databases">
        <authorList>
            <person name="Petersen C."/>
        </authorList>
    </citation>
    <scope>NUCLEOTIDE SEQUENCE</scope>
    <source>
        <strain evidence="7">IBT 30761</strain>
    </source>
</reference>
<dbReference type="GO" id="GO:0071944">
    <property type="term" value="C:cell periphery"/>
    <property type="evidence" value="ECO:0007669"/>
    <property type="project" value="UniProtKB-ARBA"/>
</dbReference>
<keyword evidence="8" id="KW-1185">Reference proteome</keyword>
<protein>
    <submittedName>
        <fullName evidence="7">Uncharacterized protein</fullName>
    </submittedName>
</protein>
<feature type="transmembrane region" description="Helical" evidence="6">
    <location>
        <begin position="209"/>
        <end position="230"/>
    </location>
</feature>
<reference evidence="7" key="2">
    <citation type="journal article" date="2023" name="IMA Fungus">
        <title>Comparative genomic study of the Penicillium genus elucidates a diverse pangenome and 15 lateral gene transfer events.</title>
        <authorList>
            <person name="Petersen C."/>
            <person name="Sorensen T."/>
            <person name="Nielsen M.R."/>
            <person name="Sondergaard T.E."/>
            <person name="Sorensen J.L."/>
            <person name="Fitzpatrick D.A."/>
            <person name="Frisvad J.C."/>
            <person name="Nielsen K.L."/>
        </authorList>
    </citation>
    <scope>NUCLEOTIDE SEQUENCE</scope>
    <source>
        <strain evidence="7">IBT 30761</strain>
    </source>
</reference>
<dbReference type="InterPro" id="IPR051694">
    <property type="entry name" value="Immunoregulatory_rcpt-like"/>
</dbReference>
<dbReference type="GeneID" id="81354007"/>
<evidence type="ECO:0000256" key="5">
    <source>
        <dbReference type="SAM" id="MobiDB-lite"/>
    </source>
</evidence>
<evidence type="ECO:0000256" key="4">
    <source>
        <dbReference type="ARBA" id="ARBA00023136"/>
    </source>
</evidence>
<organism evidence="7 8">
    <name type="scientific">Penicillium argentinense</name>
    <dbReference type="NCBI Taxonomy" id="1131581"/>
    <lineage>
        <taxon>Eukaryota</taxon>
        <taxon>Fungi</taxon>
        <taxon>Dikarya</taxon>
        <taxon>Ascomycota</taxon>
        <taxon>Pezizomycotina</taxon>
        <taxon>Eurotiomycetes</taxon>
        <taxon>Eurotiomycetidae</taxon>
        <taxon>Eurotiales</taxon>
        <taxon>Aspergillaceae</taxon>
        <taxon>Penicillium</taxon>
    </lineage>
</organism>
<evidence type="ECO:0000256" key="6">
    <source>
        <dbReference type="SAM" id="Phobius"/>
    </source>
</evidence>
<sequence>MTATGPSNFGPLTTIFSAPNSCFHEKWVRHNTQRNGTVLRWGVGCDSGTVDFDSNCFPSGWTGSNASALSYKGFSPGLACPYGFTGAASASHIEKSDRFVLSEYITDLGKHDIATACCPTGYIYNGQWCESQTLIFSSKASLLTTSGSKCIETTAYSYFQSIGSKATTGAATFQAYPIIIVQDSRSSTSLPRSTSYPSDSESFSTGAKIAVGVCVPVGIIILAAILFIWWHRRRTRAKRASADEGTHSGAGPGSYDPYSGKPELDANAEASPYTGKQELDAQDQVVVGGHALAELPVLHSSVPQAELPEHKRPDTPQAELPGDYGVATAPVQKDSREIGPDIRINGVEQSEGGGSRGGGDSPSHDRSGGTS</sequence>
<evidence type="ECO:0000256" key="3">
    <source>
        <dbReference type="ARBA" id="ARBA00022989"/>
    </source>
</evidence>
<feature type="compositionally biased region" description="Basic and acidic residues" evidence="5">
    <location>
        <begin position="362"/>
        <end position="371"/>
    </location>
</feature>
<evidence type="ECO:0000313" key="7">
    <source>
        <dbReference type="EMBL" id="KAJ5109889.1"/>
    </source>
</evidence>